<protein>
    <recommendedName>
        <fullName evidence="5">DUF2213 domain-containing protein</fullName>
    </recommendedName>
</protein>
<gene>
    <name evidence="3" type="ORF">SAMN04490209_1411</name>
</gene>
<reference evidence="3 4" key="1">
    <citation type="submission" date="2016-10" db="EMBL/GenBank/DDBJ databases">
        <authorList>
            <person name="Varghese N."/>
            <person name="Submissions S."/>
        </authorList>
    </citation>
    <scope>NUCLEOTIDE SEQUENCE [LARGE SCALE GENOMIC DNA]</scope>
    <source>
        <strain evidence="3 4">BS2777</strain>
    </source>
</reference>
<evidence type="ECO:0000313" key="3">
    <source>
        <dbReference type="EMBL" id="SDU97814.1"/>
    </source>
</evidence>
<proteinExistence type="predicted"/>
<feature type="coiled-coil region" evidence="1">
    <location>
        <begin position="222"/>
        <end position="252"/>
    </location>
</feature>
<feature type="compositionally biased region" description="Basic and acidic residues" evidence="2">
    <location>
        <begin position="333"/>
        <end position="349"/>
    </location>
</feature>
<dbReference type="AlphaFoldDB" id="A0AAE8HAG0"/>
<evidence type="ECO:0000313" key="4">
    <source>
        <dbReference type="Proteomes" id="UP000182085"/>
    </source>
</evidence>
<accession>A0AAE8HAG0</accession>
<organism evidence="3 4">
    <name type="scientific">Pseudomonas rhodesiae</name>
    <dbReference type="NCBI Taxonomy" id="76760"/>
    <lineage>
        <taxon>Bacteria</taxon>
        <taxon>Pseudomonadati</taxon>
        <taxon>Pseudomonadota</taxon>
        <taxon>Gammaproteobacteria</taxon>
        <taxon>Pseudomonadales</taxon>
        <taxon>Pseudomonadaceae</taxon>
        <taxon>Pseudomonas</taxon>
    </lineage>
</organism>
<sequence>MQRMTIDEAFKPTSRTLTPEGFLCVKGVAARTGVYQYLSSELDLDGPERIVNVYRSPEEVFKPESMATYLDKDVTNDHPDDLVDSTTFKEVSVGHVRGVERDGDNLVVDMIIKDQSAIDDIQSGKAELSPGYLAEYVEAPGVSPDGTAYEYEQRDIQINHNAVVEAARAGKVARIFDHKPKGITHMATRKVFLDSKKSRSIILDEEAATVVEDAVSALQKFADEESERADKAEATKDEAEEKLEEVKKETSDAAIGLRVKATLDTIGLAGKVVKSFDAKGLVSPLEIKRAAMAQLKPTRDWASKSEAYVTAAFDSAADEADEKKTEDEDDDDDKSKVNDSLRQFAKDAASRGLKPTTDGTDAYNTFLRGGN</sequence>
<name>A0AAE8HAG0_9PSED</name>
<dbReference type="EMBL" id="LT629801">
    <property type="protein sequence ID" value="SDU97814.1"/>
    <property type="molecule type" value="Genomic_DNA"/>
</dbReference>
<dbReference type="PIRSF" id="PIRSF029215">
    <property type="entry name" value="UCP029215"/>
    <property type="match status" value="1"/>
</dbReference>
<dbReference type="Pfam" id="PF09979">
    <property type="entry name" value="DUF2213"/>
    <property type="match status" value="1"/>
</dbReference>
<dbReference type="RefSeq" id="WP_083377829.1">
    <property type="nucleotide sequence ID" value="NZ_BAAAEG010000001.1"/>
</dbReference>
<evidence type="ECO:0000256" key="1">
    <source>
        <dbReference type="SAM" id="Coils"/>
    </source>
</evidence>
<evidence type="ECO:0008006" key="5">
    <source>
        <dbReference type="Google" id="ProtNLM"/>
    </source>
</evidence>
<keyword evidence="4" id="KW-1185">Reference proteome</keyword>
<keyword evidence="1" id="KW-0175">Coiled coil</keyword>
<dbReference type="Proteomes" id="UP000182085">
    <property type="component" value="Chromosome I"/>
</dbReference>
<evidence type="ECO:0000256" key="2">
    <source>
        <dbReference type="SAM" id="MobiDB-lite"/>
    </source>
</evidence>
<feature type="region of interest" description="Disordered" evidence="2">
    <location>
        <begin position="313"/>
        <end position="371"/>
    </location>
</feature>
<dbReference type="InterPro" id="IPR016913">
    <property type="entry name" value="UCP029215"/>
</dbReference>